<evidence type="ECO:0008006" key="4">
    <source>
        <dbReference type="Google" id="ProtNLM"/>
    </source>
</evidence>
<dbReference type="Proteomes" id="UP001564760">
    <property type="component" value="Unassembled WGS sequence"/>
</dbReference>
<accession>A0ABV4CBN3</accession>
<organism evidence="2 3">
    <name type="scientific">Mycobacterium servetii</name>
    <dbReference type="NCBI Taxonomy" id="3237418"/>
    <lineage>
        <taxon>Bacteria</taxon>
        <taxon>Bacillati</taxon>
        <taxon>Actinomycetota</taxon>
        <taxon>Actinomycetes</taxon>
        <taxon>Mycobacteriales</taxon>
        <taxon>Mycobacteriaceae</taxon>
        <taxon>Mycobacterium</taxon>
    </lineage>
</organism>
<reference evidence="2 3" key="1">
    <citation type="submission" date="2024-08" db="EMBL/GenBank/DDBJ databases">
        <title>Mycobacterium servetensis sp. nov., a novel rapid-growing mycobacterial species recovered from a human patient in Zaragoza, Spain.</title>
        <authorList>
            <person name="Tristancho-Baro A.I."/>
            <person name="Buenestado-Serrano S."/>
            <person name="Garcia De Viedma D."/>
            <person name="Milagro-Beamonte A."/>
            <person name="Burillo N."/>
            <person name="Sanz S."/>
            <person name="Lopez-Calleja A.I."/>
            <person name="Penas-Utrilla D."/>
            <person name="Guardingo M."/>
            <person name="Garcia M.J."/>
            <person name="Vinuelas-Bayon J."/>
        </authorList>
    </citation>
    <scope>NUCLEOTIDE SEQUENCE [LARGE SCALE GENOMIC DNA]</scope>
    <source>
        <strain evidence="3">HUMS_12744610</strain>
    </source>
</reference>
<protein>
    <recommendedName>
        <fullName evidence="4">DNA-binding protein</fullName>
    </recommendedName>
</protein>
<gene>
    <name evidence="2" type="ORF">AB8998_30005</name>
</gene>
<proteinExistence type="predicted"/>
<comment type="caution">
    <text evidence="2">The sequence shown here is derived from an EMBL/GenBank/DDBJ whole genome shotgun (WGS) entry which is preliminary data.</text>
</comment>
<feature type="compositionally biased region" description="Basic and acidic residues" evidence="1">
    <location>
        <begin position="98"/>
        <end position="108"/>
    </location>
</feature>
<feature type="compositionally biased region" description="Basic residues" evidence="1">
    <location>
        <begin position="239"/>
        <end position="251"/>
    </location>
</feature>
<feature type="compositionally biased region" description="Basic residues" evidence="1">
    <location>
        <begin position="87"/>
        <end position="97"/>
    </location>
</feature>
<feature type="region of interest" description="Disordered" evidence="1">
    <location>
        <begin position="226"/>
        <end position="251"/>
    </location>
</feature>
<dbReference type="RefSeq" id="WP_369741945.1">
    <property type="nucleotide sequence ID" value="NZ_JBGEDP010000002.1"/>
</dbReference>
<keyword evidence="3" id="KW-1185">Reference proteome</keyword>
<feature type="region of interest" description="Disordered" evidence="1">
    <location>
        <begin position="87"/>
        <end position="113"/>
    </location>
</feature>
<sequence>MGIATTFDRGAARATLVERGLTPLAADEFLMRSLLTATEVATVLGVKDSRAARDTLRRWGVKPISRGPGRSGENTYPAELVWQHHQNRPGRGWRKGRSTPETDKKDTTMDSAAPTTALSDVEPWYSHHDDVVALASVLVEADRLSTPHDVIDFFAKPWKWGDQWMIWAVAGRPLPPSPDDLAQTRLLGPGTLRRELERRYQDDTAQWEALIMTFNEFEAGDTLAPDQLDDAHATANVRPFKRPKRHGTNKD</sequence>
<evidence type="ECO:0000313" key="2">
    <source>
        <dbReference type="EMBL" id="MEY8018886.1"/>
    </source>
</evidence>
<dbReference type="EMBL" id="JBGEDP010000002">
    <property type="protein sequence ID" value="MEY8018886.1"/>
    <property type="molecule type" value="Genomic_DNA"/>
</dbReference>
<name>A0ABV4CBN3_9MYCO</name>
<evidence type="ECO:0000256" key="1">
    <source>
        <dbReference type="SAM" id="MobiDB-lite"/>
    </source>
</evidence>
<evidence type="ECO:0000313" key="3">
    <source>
        <dbReference type="Proteomes" id="UP001564760"/>
    </source>
</evidence>